<feature type="region of interest" description="Disordered" evidence="2">
    <location>
        <begin position="94"/>
        <end position="115"/>
    </location>
</feature>
<evidence type="ECO:0000256" key="2">
    <source>
        <dbReference type="SAM" id="MobiDB-lite"/>
    </source>
</evidence>
<evidence type="ECO:0000313" key="3">
    <source>
        <dbReference type="EMBL" id="GKV15249.1"/>
    </source>
</evidence>
<keyword evidence="1" id="KW-0175">Coiled coil</keyword>
<feature type="compositionally biased region" description="Acidic residues" evidence="2">
    <location>
        <begin position="96"/>
        <end position="106"/>
    </location>
</feature>
<accession>A0AAV5JKJ3</accession>
<name>A0AAV5JKJ3_9ROSI</name>
<reference evidence="3 4" key="1">
    <citation type="journal article" date="2021" name="Commun. Biol.">
        <title>The genome of Shorea leprosula (Dipterocarpaceae) highlights the ecological relevance of drought in aseasonal tropical rainforests.</title>
        <authorList>
            <person name="Ng K.K.S."/>
            <person name="Kobayashi M.J."/>
            <person name="Fawcett J.A."/>
            <person name="Hatakeyama M."/>
            <person name="Paape T."/>
            <person name="Ng C.H."/>
            <person name="Ang C.C."/>
            <person name="Tnah L.H."/>
            <person name="Lee C.T."/>
            <person name="Nishiyama T."/>
            <person name="Sese J."/>
            <person name="O'Brien M.J."/>
            <person name="Copetti D."/>
            <person name="Mohd Noor M.I."/>
            <person name="Ong R.C."/>
            <person name="Putra M."/>
            <person name="Sireger I.Z."/>
            <person name="Indrioko S."/>
            <person name="Kosugi Y."/>
            <person name="Izuno A."/>
            <person name="Isagi Y."/>
            <person name="Lee S.L."/>
            <person name="Shimizu K.K."/>
        </authorList>
    </citation>
    <scope>NUCLEOTIDE SEQUENCE [LARGE SCALE GENOMIC DNA]</scope>
    <source>
        <strain evidence="3">214</strain>
    </source>
</reference>
<gene>
    <name evidence="3" type="ORF">SLEP1_g26047</name>
</gene>
<proteinExistence type="predicted"/>
<feature type="compositionally biased region" description="Polar residues" evidence="2">
    <location>
        <begin position="258"/>
        <end position="267"/>
    </location>
</feature>
<feature type="coiled-coil region" evidence="1">
    <location>
        <begin position="341"/>
        <end position="389"/>
    </location>
</feature>
<dbReference type="EMBL" id="BPVZ01000043">
    <property type="protein sequence ID" value="GKV15249.1"/>
    <property type="molecule type" value="Genomic_DNA"/>
</dbReference>
<comment type="caution">
    <text evidence="3">The sequence shown here is derived from an EMBL/GenBank/DDBJ whole genome shotgun (WGS) entry which is preliminary data.</text>
</comment>
<evidence type="ECO:0000256" key="1">
    <source>
        <dbReference type="SAM" id="Coils"/>
    </source>
</evidence>
<protein>
    <submittedName>
        <fullName evidence="3">Uncharacterized protein</fullName>
    </submittedName>
</protein>
<feature type="region of interest" description="Disordered" evidence="2">
    <location>
        <begin position="231"/>
        <end position="269"/>
    </location>
</feature>
<organism evidence="3 4">
    <name type="scientific">Rubroshorea leprosula</name>
    <dbReference type="NCBI Taxonomy" id="152421"/>
    <lineage>
        <taxon>Eukaryota</taxon>
        <taxon>Viridiplantae</taxon>
        <taxon>Streptophyta</taxon>
        <taxon>Embryophyta</taxon>
        <taxon>Tracheophyta</taxon>
        <taxon>Spermatophyta</taxon>
        <taxon>Magnoliopsida</taxon>
        <taxon>eudicotyledons</taxon>
        <taxon>Gunneridae</taxon>
        <taxon>Pentapetalae</taxon>
        <taxon>rosids</taxon>
        <taxon>malvids</taxon>
        <taxon>Malvales</taxon>
        <taxon>Dipterocarpaceae</taxon>
        <taxon>Rubroshorea</taxon>
    </lineage>
</organism>
<evidence type="ECO:0000313" key="4">
    <source>
        <dbReference type="Proteomes" id="UP001054252"/>
    </source>
</evidence>
<dbReference type="Proteomes" id="UP001054252">
    <property type="component" value="Unassembled WGS sequence"/>
</dbReference>
<sequence length="467" mass="52619">MSFVDSNSSEDFDSLFTLSDLDLSPFKKARFISESDMECELEFTKGPNYIPPPTPCNESYKTEDMSSEETLSAGRSEEVKALENIGIETELFGSESTEEDMGGEEVGEGKGEGIPSNILEVKGGRDMCYDVEADNVFEVMGYETECLSRESLIHIVETRDAEVEFLSTWNAKKANQNKYSLNRDEEEEIEKLVKKGIDGVDIMYLANSTVVEAAELYGASSLNEARGVVIPKKPQKKSKTSVATTSQGGAEGKEKGHFSSTSIQAPTHESKGDEVVEFVLCPPPIELDPELKESITVEKRFINSTFPKVDRRRAREEVLSHGRVGIVRHVLEEFFETLKERNTLAKENEDLGKKKEEVEKDLAKAMLELVRLQEENDSLKMKLVFEERKRKMSFSDCRKKVKTQHPKLDVTGVTFGEQERGVEENGESMIADFCLEVELKWDHNSENCTIFPLNFNFKFVAIEEGEP</sequence>
<keyword evidence="4" id="KW-1185">Reference proteome</keyword>
<dbReference type="AlphaFoldDB" id="A0AAV5JKJ3"/>